<dbReference type="EMBL" id="JAEUWV010000012">
    <property type="protein sequence ID" value="MCO6394938.1"/>
    <property type="molecule type" value="Genomic_DNA"/>
</dbReference>
<proteinExistence type="predicted"/>
<dbReference type="Pfam" id="PF26371">
    <property type="entry name" value="AftB_C"/>
    <property type="match status" value="1"/>
</dbReference>
<gene>
    <name evidence="3" type="ORF">JMN37_08130</name>
</gene>
<protein>
    <recommendedName>
        <fullName evidence="2">Terminal beta-(1-&gt;2)-arabinofuranosyltransferase C-terminal domain-containing protein</fullName>
    </recommendedName>
</protein>
<feature type="transmembrane region" description="Helical" evidence="1">
    <location>
        <begin position="130"/>
        <end position="150"/>
    </location>
</feature>
<reference evidence="3 4" key="1">
    <citation type="submission" date="2021-01" db="EMBL/GenBank/DDBJ databases">
        <title>Identification and Characterization of Corynebacterium sp.</title>
        <authorList>
            <person name="Luo Q."/>
            <person name="Qu P."/>
            <person name="Chen Q."/>
        </authorList>
    </citation>
    <scope>NUCLEOTIDE SEQUENCE [LARGE SCALE GENOMIC DNA]</scope>
    <source>
        <strain evidence="3 4">MC-18</strain>
    </source>
</reference>
<feature type="domain" description="Terminal beta-(1-&gt;2)-arabinofuranosyltransferase C-terminal" evidence="2">
    <location>
        <begin position="398"/>
        <end position="575"/>
    </location>
</feature>
<evidence type="ECO:0000259" key="2">
    <source>
        <dbReference type="Pfam" id="PF26371"/>
    </source>
</evidence>
<feature type="transmembrane region" description="Helical" evidence="1">
    <location>
        <begin position="203"/>
        <end position="220"/>
    </location>
</feature>
<evidence type="ECO:0000256" key="1">
    <source>
        <dbReference type="SAM" id="Phobius"/>
    </source>
</evidence>
<feature type="transmembrane region" description="Helical" evidence="1">
    <location>
        <begin position="107"/>
        <end position="124"/>
    </location>
</feature>
<dbReference type="Proteomes" id="UP001205920">
    <property type="component" value="Unassembled WGS sequence"/>
</dbReference>
<sequence>MKINARVTLLLSCAIAGVFAFWGGWTRRWMSDDGLIVLRTVRNLLAGNGPVFNAGERVEANTSTLWQYLITAFAMVSDARLETIAMWLALLCTVVAAVLATYASGKFWRAAPVVPLGILVYFALPPARDFATSGLEWGLSLLWLAAWWALLVQWAGGTARRAAPVVGYWLAFWCGLSWLVRPELALYGGLTGLVLLVYSPRKTLGILAAALPVPAAYQIFRMGYYGLLTPHTAVAKSASGSEWAEGAKYAWDFIGPYALYLPLLLVIAVLLISLRRLLVTGRRAAIVALVVGCALIHILYVLRVGGDFMHGRMWLLPLFALLLPVMAAPLTRLNVVVALVLVVWASIIVVRAHPLDEDIHSRTAKELGIVDEREFWTMAVNREPDNPPRYAEDFLGSKLMTNYTDAVIEARDAHAAQIAPGLISRDPELYSWYPRPRVPDADSNLQAYQLSLYLINLGMTSMNAPLDVRVLDTVGLATPLAARMPRDPEGRVGHDKQLAAEWQAADTAVDLSKLPEWIDQDEARQARAALRSPEIAELLATSREPMSRERFWKNIKYSLGNGRTLQLSDDPSTYLSYLTDDEQARLSQGEDLGIHSGTRVVW</sequence>
<organism evidence="3 4">
    <name type="scientific">Corynebacterium lipophilum</name>
    <dbReference type="NCBI Taxonomy" id="2804918"/>
    <lineage>
        <taxon>Bacteria</taxon>
        <taxon>Bacillati</taxon>
        <taxon>Actinomycetota</taxon>
        <taxon>Actinomycetes</taxon>
        <taxon>Mycobacteriales</taxon>
        <taxon>Corynebacteriaceae</taxon>
        <taxon>Corynebacterium</taxon>
    </lineage>
</organism>
<evidence type="ECO:0000313" key="4">
    <source>
        <dbReference type="Proteomes" id="UP001205920"/>
    </source>
</evidence>
<name>A0AAW5HTU1_9CORY</name>
<evidence type="ECO:0000313" key="3">
    <source>
        <dbReference type="EMBL" id="MCO6394938.1"/>
    </source>
</evidence>
<feature type="transmembrane region" description="Helical" evidence="1">
    <location>
        <begin position="162"/>
        <end position="180"/>
    </location>
</feature>
<dbReference type="AlphaFoldDB" id="A0AAW5HTU1"/>
<dbReference type="InterPro" id="IPR058983">
    <property type="entry name" value="AftB_C"/>
</dbReference>
<keyword evidence="4" id="KW-1185">Reference proteome</keyword>
<keyword evidence="1" id="KW-0472">Membrane</keyword>
<comment type="caution">
    <text evidence="3">The sequence shown here is derived from an EMBL/GenBank/DDBJ whole genome shotgun (WGS) entry which is preliminary data.</text>
</comment>
<keyword evidence="1" id="KW-1133">Transmembrane helix</keyword>
<dbReference type="RefSeq" id="WP_252931639.1">
    <property type="nucleotide sequence ID" value="NZ_JAEUWV010000012.1"/>
</dbReference>
<feature type="transmembrane region" description="Helical" evidence="1">
    <location>
        <begin position="284"/>
        <end position="302"/>
    </location>
</feature>
<feature type="transmembrane region" description="Helical" evidence="1">
    <location>
        <begin position="257"/>
        <end position="278"/>
    </location>
</feature>
<keyword evidence="1" id="KW-0812">Transmembrane</keyword>
<accession>A0AAW5HTU1</accession>
<feature type="transmembrane region" description="Helical" evidence="1">
    <location>
        <begin position="84"/>
        <end position="102"/>
    </location>
</feature>